<name>A0A8I1YD16_BRAEL</name>
<sequence>MFLLALPAATVEPLKFAAVALVGKGHWLTGMAMVTACYAFSLLVVERLFAIVKPRLLTIRWFAKLWEGYVSVRTRALRIFGGWIGLRRDRKLSTSARANRTAKPIPDPRSAH</sequence>
<keyword evidence="2" id="KW-0472">Membrane</keyword>
<protein>
    <submittedName>
        <fullName evidence="3">Uncharacterized protein</fullName>
    </submittedName>
</protein>
<evidence type="ECO:0000313" key="3">
    <source>
        <dbReference type="EMBL" id="MBP1294273.1"/>
    </source>
</evidence>
<dbReference type="EMBL" id="JAFICZ010000001">
    <property type="protein sequence ID" value="MBP1294273.1"/>
    <property type="molecule type" value="Genomic_DNA"/>
</dbReference>
<dbReference type="RefSeq" id="WP_209944281.1">
    <property type="nucleotide sequence ID" value="NZ_JAFICZ010000001.1"/>
</dbReference>
<dbReference type="Proteomes" id="UP000673383">
    <property type="component" value="Unassembled WGS sequence"/>
</dbReference>
<feature type="region of interest" description="Disordered" evidence="1">
    <location>
        <begin position="93"/>
        <end position="112"/>
    </location>
</feature>
<evidence type="ECO:0000256" key="1">
    <source>
        <dbReference type="SAM" id="MobiDB-lite"/>
    </source>
</evidence>
<proteinExistence type="predicted"/>
<reference evidence="3" key="1">
    <citation type="submission" date="2021-02" db="EMBL/GenBank/DDBJ databases">
        <title>Genomic Encyclopedia of Type Strains, Phase IV (KMG-V): Genome sequencing to study the core and pangenomes of soil and plant-associated prokaryotes.</title>
        <authorList>
            <person name="Whitman W."/>
        </authorList>
    </citation>
    <scope>NUCLEOTIDE SEQUENCE</scope>
    <source>
        <strain evidence="3">USDA 406</strain>
    </source>
</reference>
<dbReference type="AlphaFoldDB" id="A0A8I1YD16"/>
<evidence type="ECO:0000313" key="4">
    <source>
        <dbReference type="Proteomes" id="UP000673383"/>
    </source>
</evidence>
<feature type="transmembrane region" description="Helical" evidence="2">
    <location>
        <begin position="27"/>
        <end position="45"/>
    </location>
</feature>
<gene>
    <name evidence="3" type="ORF">JOH49_004026</name>
</gene>
<comment type="caution">
    <text evidence="3">The sequence shown here is derived from an EMBL/GenBank/DDBJ whole genome shotgun (WGS) entry which is preliminary data.</text>
</comment>
<keyword evidence="2" id="KW-1133">Transmembrane helix</keyword>
<keyword evidence="2" id="KW-0812">Transmembrane</keyword>
<organism evidence="3 4">
    <name type="scientific">Bradyrhizobium elkanii</name>
    <dbReference type="NCBI Taxonomy" id="29448"/>
    <lineage>
        <taxon>Bacteria</taxon>
        <taxon>Pseudomonadati</taxon>
        <taxon>Pseudomonadota</taxon>
        <taxon>Alphaproteobacteria</taxon>
        <taxon>Hyphomicrobiales</taxon>
        <taxon>Nitrobacteraceae</taxon>
        <taxon>Bradyrhizobium</taxon>
    </lineage>
</organism>
<evidence type="ECO:0000256" key="2">
    <source>
        <dbReference type="SAM" id="Phobius"/>
    </source>
</evidence>
<accession>A0A8I1YD16</accession>